<dbReference type="EMBL" id="JBJUIK010000001">
    <property type="protein sequence ID" value="KAL3538315.1"/>
    <property type="molecule type" value="Genomic_DNA"/>
</dbReference>
<name>A0ABD3B466_9GENT</name>
<evidence type="ECO:0000259" key="5">
    <source>
        <dbReference type="SMART" id="SM00856"/>
    </source>
</evidence>
<accession>A0ABD3B466</accession>
<keyword evidence="1 4" id="KW-0732">Signal</keyword>
<dbReference type="Proteomes" id="UP001630127">
    <property type="component" value="Unassembled WGS sequence"/>
</dbReference>
<protein>
    <recommendedName>
        <fullName evidence="5">Pectinesterase inhibitor domain-containing protein</fullName>
    </recommendedName>
</protein>
<evidence type="ECO:0000256" key="4">
    <source>
        <dbReference type="SAM" id="SignalP"/>
    </source>
</evidence>
<proteinExistence type="inferred from homology"/>
<evidence type="ECO:0000256" key="1">
    <source>
        <dbReference type="ARBA" id="ARBA00022729"/>
    </source>
</evidence>
<reference evidence="6 7" key="1">
    <citation type="submission" date="2024-11" db="EMBL/GenBank/DDBJ databases">
        <title>A near-complete genome assembly of Cinchona calisaya.</title>
        <authorList>
            <person name="Lian D.C."/>
            <person name="Zhao X.W."/>
            <person name="Wei L."/>
        </authorList>
    </citation>
    <scope>NUCLEOTIDE SEQUENCE [LARGE SCALE GENOMIC DNA]</scope>
    <source>
        <tissue evidence="6">Nenye</tissue>
    </source>
</reference>
<keyword evidence="2" id="KW-1015">Disulfide bond</keyword>
<dbReference type="Gene3D" id="1.20.140.40">
    <property type="entry name" value="Invertase/pectin methylesterase inhibitor family protein"/>
    <property type="match status" value="1"/>
</dbReference>
<dbReference type="InterPro" id="IPR034086">
    <property type="entry name" value="PMEI_plant"/>
</dbReference>
<evidence type="ECO:0000256" key="3">
    <source>
        <dbReference type="ARBA" id="ARBA00038471"/>
    </source>
</evidence>
<evidence type="ECO:0000313" key="6">
    <source>
        <dbReference type="EMBL" id="KAL3538315.1"/>
    </source>
</evidence>
<dbReference type="AlphaFoldDB" id="A0ABD3B466"/>
<dbReference type="SUPFAM" id="SSF101148">
    <property type="entry name" value="Plant invertase/pectin methylesterase inhibitor"/>
    <property type="match status" value="1"/>
</dbReference>
<evidence type="ECO:0000256" key="2">
    <source>
        <dbReference type="ARBA" id="ARBA00023157"/>
    </source>
</evidence>
<dbReference type="InterPro" id="IPR035513">
    <property type="entry name" value="Invertase/methylesterase_inhib"/>
</dbReference>
<dbReference type="Pfam" id="PF04043">
    <property type="entry name" value="PMEI"/>
    <property type="match status" value="1"/>
</dbReference>
<dbReference type="InterPro" id="IPR052421">
    <property type="entry name" value="PCW_Enzyme_Inhibitor"/>
</dbReference>
<dbReference type="InterPro" id="IPR006501">
    <property type="entry name" value="Pectinesterase_inhib_dom"/>
</dbReference>
<dbReference type="SMART" id="SM00856">
    <property type="entry name" value="PMEI"/>
    <property type="match status" value="1"/>
</dbReference>
<dbReference type="PANTHER" id="PTHR36710:SF18">
    <property type="entry name" value="PECTINESTERASE INHIBITOR 5-RELATED"/>
    <property type="match status" value="1"/>
</dbReference>
<dbReference type="NCBIfam" id="TIGR01614">
    <property type="entry name" value="PME_inhib"/>
    <property type="match status" value="1"/>
</dbReference>
<feature type="signal peptide" evidence="4">
    <location>
        <begin position="1"/>
        <end position="25"/>
    </location>
</feature>
<evidence type="ECO:0000313" key="7">
    <source>
        <dbReference type="Proteomes" id="UP001630127"/>
    </source>
</evidence>
<sequence length="177" mass="19625">MACQNLKQLLIIFSIAGLFIYPSSGVTHDTLYTICSQTQNEEICVQILEKDPNTNSSTLPQLSLISINLTSQQANKNYETFTELKANTNDSSLRSCYGNCLTIYQQMIDKIKEAYQLSQQGRYKDINQLGQAQTLAYDCENQLPSNSTTAADSETMILTCEASASVNLYIASSLPYS</sequence>
<gene>
    <name evidence="6" type="ORF">ACH5RR_001681</name>
</gene>
<comment type="caution">
    <text evidence="6">The sequence shown here is derived from an EMBL/GenBank/DDBJ whole genome shotgun (WGS) entry which is preliminary data.</text>
</comment>
<organism evidence="6 7">
    <name type="scientific">Cinchona calisaya</name>
    <dbReference type="NCBI Taxonomy" id="153742"/>
    <lineage>
        <taxon>Eukaryota</taxon>
        <taxon>Viridiplantae</taxon>
        <taxon>Streptophyta</taxon>
        <taxon>Embryophyta</taxon>
        <taxon>Tracheophyta</taxon>
        <taxon>Spermatophyta</taxon>
        <taxon>Magnoliopsida</taxon>
        <taxon>eudicotyledons</taxon>
        <taxon>Gunneridae</taxon>
        <taxon>Pentapetalae</taxon>
        <taxon>asterids</taxon>
        <taxon>lamiids</taxon>
        <taxon>Gentianales</taxon>
        <taxon>Rubiaceae</taxon>
        <taxon>Cinchonoideae</taxon>
        <taxon>Cinchoneae</taxon>
        <taxon>Cinchona</taxon>
    </lineage>
</organism>
<feature type="domain" description="Pectinesterase inhibitor" evidence="5">
    <location>
        <begin position="26"/>
        <end position="165"/>
    </location>
</feature>
<dbReference type="CDD" id="cd15797">
    <property type="entry name" value="PMEI"/>
    <property type="match status" value="1"/>
</dbReference>
<dbReference type="PANTHER" id="PTHR36710">
    <property type="entry name" value="PECTINESTERASE INHIBITOR-LIKE"/>
    <property type="match status" value="1"/>
</dbReference>
<feature type="chain" id="PRO_5044821822" description="Pectinesterase inhibitor domain-containing protein" evidence="4">
    <location>
        <begin position="26"/>
        <end position="177"/>
    </location>
</feature>
<comment type="similarity">
    <text evidence="3">Belongs to the PMEI family.</text>
</comment>
<keyword evidence="7" id="KW-1185">Reference proteome</keyword>